<gene>
    <name evidence="1" type="ORF">BGO89_08145</name>
</gene>
<name>A0A1M3L3Q7_9BACT</name>
<protein>
    <submittedName>
        <fullName evidence="1">Uncharacterized protein</fullName>
    </submittedName>
</protein>
<sequence length="75" mass="8486">MNMRTMRLQRPDRRNVKDCRSGSVMSLAEYPLWTETILPIVDGSTGSPEKDEGSSTYVDEPSLSYLFRSTSLPVE</sequence>
<organism evidence="1 2">
    <name type="scientific">Candidatus Kapaibacterium thiocyanatum</name>
    <dbReference type="NCBI Taxonomy" id="1895771"/>
    <lineage>
        <taxon>Bacteria</taxon>
        <taxon>Pseudomonadati</taxon>
        <taxon>Candidatus Kapaibacteriota</taxon>
        <taxon>Candidatus Kapaibacteriia</taxon>
        <taxon>Candidatus Kapaibacteriales</taxon>
        <taxon>Candidatus Kapaibacteriaceae</taxon>
        <taxon>Candidatus Kapaibacterium</taxon>
    </lineage>
</organism>
<accession>A0A1M3L3Q7</accession>
<proteinExistence type="predicted"/>
<dbReference type="Proteomes" id="UP000184233">
    <property type="component" value="Unassembled WGS sequence"/>
</dbReference>
<dbReference type="AlphaFoldDB" id="A0A1M3L3Q7"/>
<evidence type="ECO:0000313" key="1">
    <source>
        <dbReference type="EMBL" id="OJX59955.1"/>
    </source>
</evidence>
<dbReference type="EMBL" id="MKVH01000008">
    <property type="protein sequence ID" value="OJX59955.1"/>
    <property type="molecule type" value="Genomic_DNA"/>
</dbReference>
<comment type="caution">
    <text evidence="1">The sequence shown here is derived from an EMBL/GenBank/DDBJ whole genome shotgun (WGS) entry which is preliminary data.</text>
</comment>
<evidence type="ECO:0000313" key="2">
    <source>
        <dbReference type="Proteomes" id="UP000184233"/>
    </source>
</evidence>
<reference evidence="1 2" key="1">
    <citation type="submission" date="2016-09" db="EMBL/GenBank/DDBJ databases">
        <title>Genome-resolved meta-omics ties microbial dynamics to process performance in biotechnology for thiocyanate degradation.</title>
        <authorList>
            <person name="Kantor R.S."/>
            <person name="Huddy R.J."/>
            <person name="Iyer R."/>
            <person name="Thomas B.C."/>
            <person name="Brown C.T."/>
            <person name="Anantharaman K."/>
            <person name="Tringe S."/>
            <person name="Hettich R.L."/>
            <person name="Harrison S.T."/>
            <person name="Banfield J.F."/>
        </authorList>
    </citation>
    <scope>NUCLEOTIDE SEQUENCE [LARGE SCALE GENOMIC DNA]</scope>
    <source>
        <strain evidence="1">59-99</strain>
    </source>
</reference>